<evidence type="ECO:0000313" key="3">
    <source>
        <dbReference type="Proteomes" id="UP000789405"/>
    </source>
</evidence>
<feature type="compositionally biased region" description="Polar residues" evidence="1">
    <location>
        <begin position="63"/>
        <end position="87"/>
    </location>
</feature>
<protein>
    <submittedName>
        <fullName evidence="2">17178_t:CDS:1</fullName>
    </submittedName>
</protein>
<feature type="non-terminal residue" evidence="2">
    <location>
        <position position="87"/>
    </location>
</feature>
<accession>A0A9N9P0N1</accession>
<comment type="caution">
    <text evidence="2">The sequence shown here is derived from an EMBL/GenBank/DDBJ whole genome shotgun (WGS) entry which is preliminary data.</text>
</comment>
<dbReference type="EMBL" id="CAJVPY010021160">
    <property type="protein sequence ID" value="CAG8778547.1"/>
    <property type="molecule type" value="Genomic_DNA"/>
</dbReference>
<dbReference type="Proteomes" id="UP000789405">
    <property type="component" value="Unassembled WGS sequence"/>
</dbReference>
<dbReference type="OrthoDB" id="2396834at2759"/>
<evidence type="ECO:0000256" key="1">
    <source>
        <dbReference type="SAM" id="MobiDB-lite"/>
    </source>
</evidence>
<proteinExistence type="predicted"/>
<reference evidence="2" key="1">
    <citation type="submission" date="2021-06" db="EMBL/GenBank/DDBJ databases">
        <authorList>
            <person name="Kallberg Y."/>
            <person name="Tangrot J."/>
            <person name="Rosling A."/>
        </authorList>
    </citation>
    <scope>NUCLEOTIDE SEQUENCE</scope>
    <source>
        <strain evidence="2">MA453B</strain>
    </source>
</reference>
<feature type="compositionally biased region" description="Basic and acidic residues" evidence="1">
    <location>
        <begin position="50"/>
        <end position="62"/>
    </location>
</feature>
<gene>
    <name evidence="2" type="ORF">DERYTH_LOCUS19389</name>
</gene>
<feature type="region of interest" description="Disordered" evidence="1">
    <location>
        <begin position="50"/>
        <end position="87"/>
    </location>
</feature>
<name>A0A9N9P0N1_9GLOM</name>
<evidence type="ECO:0000313" key="2">
    <source>
        <dbReference type="EMBL" id="CAG8778547.1"/>
    </source>
</evidence>
<sequence>FNIKNSPVLTTLESPSNSSFQTAINIVLENNKDAELVQLLKDFIAANQKEYKTDTDKTEKNISTENYNSKQNQNTSEIISLQQHSID</sequence>
<dbReference type="AlphaFoldDB" id="A0A9N9P0N1"/>
<organism evidence="2 3">
    <name type="scientific">Dentiscutata erythropus</name>
    <dbReference type="NCBI Taxonomy" id="1348616"/>
    <lineage>
        <taxon>Eukaryota</taxon>
        <taxon>Fungi</taxon>
        <taxon>Fungi incertae sedis</taxon>
        <taxon>Mucoromycota</taxon>
        <taxon>Glomeromycotina</taxon>
        <taxon>Glomeromycetes</taxon>
        <taxon>Diversisporales</taxon>
        <taxon>Gigasporaceae</taxon>
        <taxon>Dentiscutata</taxon>
    </lineage>
</organism>
<keyword evidence="3" id="KW-1185">Reference proteome</keyword>